<dbReference type="Proteomes" id="UP000324479">
    <property type="component" value="Unassembled WGS sequence"/>
</dbReference>
<feature type="region of interest" description="Disordered" evidence="2">
    <location>
        <begin position="462"/>
        <end position="485"/>
    </location>
</feature>
<organism evidence="3 4">
    <name type="scientific">Roseiconus nitratireducens</name>
    <dbReference type="NCBI Taxonomy" id="2605748"/>
    <lineage>
        <taxon>Bacteria</taxon>
        <taxon>Pseudomonadati</taxon>
        <taxon>Planctomycetota</taxon>
        <taxon>Planctomycetia</taxon>
        <taxon>Pirellulales</taxon>
        <taxon>Pirellulaceae</taxon>
        <taxon>Roseiconus</taxon>
    </lineage>
</organism>
<dbReference type="EMBL" id="VWOX01000010">
    <property type="protein sequence ID" value="KAA5541351.1"/>
    <property type="molecule type" value="Genomic_DNA"/>
</dbReference>
<proteinExistence type="predicted"/>
<protein>
    <submittedName>
        <fullName evidence="3">Uncharacterized protein</fullName>
    </submittedName>
</protein>
<feature type="coiled-coil region" evidence="1">
    <location>
        <begin position="142"/>
        <end position="169"/>
    </location>
</feature>
<gene>
    <name evidence="3" type="ORF">FYK55_17410</name>
</gene>
<evidence type="ECO:0000313" key="4">
    <source>
        <dbReference type="Proteomes" id="UP000324479"/>
    </source>
</evidence>
<comment type="caution">
    <text evidence="3">The sequence shown here is derived from an EMBL/GenBank/DDBJ whole genome shotgun (WGS) entry which is preliminary data.</text>
</comment>
<evidence type="ECO:0000256" key="2">
    <source>
        <dbReference type="SAM" id="MobiDB-lite"/>
    </source>
</evidence>
<dbReference type="RefSeq" id="WP_161604592.1">
    <property type="nucleotide sequence ID" value="NZ_VWOX01000010.1"/>
</dbReference>
<accession>A0A5M6D1G4</accession>
<feature type="coiled-coil region" evidence="1">
    <location>
        <begin position="79"/>
        <end position="113"/>
    </location>
</feature>
<name>A0A5M6D1G4_9BACT</name>
<keyword evidence="1" id="KW-0175">Coiled coil</keyword>
<keyword evidence="4" id="KW-1185">Reference proteome</keyword>
<evidence type="ECO:0000256" key="1">
    <source>
        <dbReference type="SAM" id="Coils"/>
    </source>
</evidence>
<dbReference type="AlphaFoldDB" id="A0A5M6D1G4"/>
<sequence>MPSTPSDLLQTLAKEKQRAHQQIEHLRSNDVRQSRRLRRLTEQRAGAFVNLARHYLPTLGQQHVTNAWKEVRDEIGQILRERNERVRFLQDQIDRARQTRTQLIRQRDEATKSLDRERLILSCKTGNFEKVMRDDPAVSRCMSEIKKLDQEMQRRLDQLEQVQQDARKKLPAYEQCQLFQYLRSQKFGTPEYRAGGVERRWDRWVAKLIGFQKANSGYEFLTQAPGRLAELIEEKQQRYRLCLRELESARERAKKMHGVDAQTNIWRSHSKRVRALDLAIEQSEWHLNHLTDECCELESLNGAYYDRAIKVFKDFLQSLEPEILTIYASCTESPADDAICERLRQIHDQIETQRRGCDQTDRRVQTLKAYASGLAELQSKLREHLRCLPDDVRFSDRLCLNEQLRRLSEQRRTPAEIWRRIRRSIIATSPERQDSQTGESAGCSHRRGRQFDAVEAAFAAAATPPPDQNDQEPPDDVGIVLPRSSPDDATSGYASIAICRSGREASHIRELLEGQGITCFTCQLPYTATEPTEQGQSLEHHVMAPSSQFNSARRFLTRRRNELETPWYCAACDSEVRHGYLVCHQCGATKP</sequence>
<reference evidence="3 4" key="1">
    <citation type="submission" date="2019-08" db="EMBL/GenBank/DDBJ databases">
        <authorList>
            <person name="Dhanesh K."/>
            <person name="Kumar G."/>
            <person name="Sasikala C."/>
            <person name="Venkata Ramana C."/>
        </authorList>
    </citation>
    <scope>NUCLEOTIDE SEQUENCE [LARGE SCALE GENOMIC DNA]</scope>
    <source>
        <strain evidence="3 4">JC645</strain>
    </source>
</reference>
<evidence type="ECO:0000313" key="3">
    <source>
        <dbReference type="EMBL" id="KAA5541351.1"/>
    </source>
</evidence>